<dbReference type="PANTHER" id="PTHR43140:SF1">
    <property type="entry name" value="TYPE I RESTRICTION ENZYME ECOKI SPECIFICITY SUBUNIT"/>
    <property type="match status" value="1"/>
</dbReference>
<dbReference type="PANTHER" id="PTHR43140">
    <property type="entry name" value="TYPE-1 RESTRICTION ENZYME ECOKI SPECIFICITY PROTEIN"/>
    <property type="match status" value="1"/>
</dbReference>
<keyword evidence="3" id="KW-0238">DNA-binding</keyword>
<dbReference type="Proteomes" id="UP001204376">
    <property type="component" value="Unassembled WGS sequence"/>
</dbReference>
<dbReference type="SUPFAM" id="SSF116734">
    <property type="entry name" value="DNA methylase specificity domain"/>
    <property type="match status" value="2"/>
</dbReference>
<dbReference type="Pfam" id="PF01420">
    <property type="entry name" value="Methylase_S"/>
    <property type="match status" value="2"/>
</dbReference>
<dbReference type="GO" id="GO:0004519">
    <property type="term" value="F:endonuclease activity"/>
    <property type="evidence" value="ECO:0007669"/>
    <property type="project" value="UniProtKB-KW"/>
</dbReference>
<evidence type="ECO:0000256" key="2">
    <source>
        <dbReference type="ARBA" id="ARBA00022747"/>
    </source>
</evidence>
<dbReference type="CDD" id="cd17268">
    <property type="entry name" value="RMtype1_S_Ara36733I_TRD1-CR1_like"/>
    <property type="match status" value="1"/>
</dbReference>
<dbReference type="CDD" id="cd17291">
    <property type="entry name" value="RMtype1_S_MgeORF438P-TRD-CR_like"/>
    <property type="match status" value="1"/>
</dbReference>
<organism evidence="5 6">
    <name type="scientific">Mucilaginibacter aquariorum</name>
    <dbReference type="NCBI Taxonomy" id="2967225"/>
    <lineage>
        <taxon>Bacteria</taxon>
        <taxon>Pseudomonadati</taxon>
        <taxon>Bacteroidota</taxon>
        <taxon>Sphingobacteriia</taxon>
        <taxon>Sphingobacteriales</taxon>
        <taxon>Sphingobacteriaceae</taxon>
        <taxon>Mucilaginibacter</taxon>
    </lineage>
</organism>
<name>A0ABT1SZY4_9SPHI</name>
<evidence type="ECO:0000256" key="1">
    <source>
        <dbReference type="ARBA" id="ARBA00010923"/>
    </source>
</evidence>
<proteinExistence type="inferred from homology"/>
<evidence type="ECO:0000259" key="4">
    <source>
        <dbReference type="Pfam" id="PF01420"/>
    </source>
</evidence>
<evidence type="ECO:0000313" key="5">
    <source>
        <dbReference type="EMBL" id="MCQ6957621.1"/>
    </source>
</evidence>
<dbReference type="GO" id="GO:0016787">
    <property type="term" value="F:hydrolase activity"/>
    <property type="evidence" value="ECO:0007669"/>
    <property type="project" value="UniProtKB-KW"/>
</dbReference>
<dbReference type="InterPro" id="IPR000055">
    <property type="entry name" value="Restrct_endonuc_typeI_TRD"/>
</dbReference>
<dbReference type="Gene3D" id="3.90.220.20">
    <property type="entry name" value="DNA methylase specificity domains"/>
    <property type="match status" value="2"/>
</dbReference>
<feature type="domain" description="Type I restriction modification DNA specificity" evidence="4">
    <location>
        <begin position="219"/>
        <end position="390"/>
    </location>
</feature>
<accession>A0ABT1SZY4</accession>
<evidence type="ECO:0000313" key="6">
    <source>
        <dbReference type="Proteomes" id="UP001204376"/>
    </source>
</evidence>
<sequence>MSYLEKLLQGVEVEQKALWEVTTWDKKFNAVDNHKQPKTLKYNHLLSNELKPLILKKGSVRILTTNETDLWTSDELAGSRLTNAEIVAIPWGGNVIVQYYNGKFLTGDNRIAVSNDKSYLDTKYLYYFLRNNIKLLSSFYRGSGIKHPSMSNILDIHIPIPPFNVQKKIVGILDTFTELITKLNTELTARKEQYEYYREQLFSFDEKDMEHLPMGDDRIGKFQRGKRFVKDDIIPEGVPCIHYGEMYTHYGTWANKSKSFLSEKLVEDKKLRIAENGDVVIVGAGETIEDLGKGTAWLGEKGVVIHDACFSYRSTLNPKYVAYFTRTKQYHNQIKKHISSGKISAIHANGLSKVLIPVPSPKEQERIVNILDKFDVLTTSISEGLPNEINLRKKQYEYYRDLLLTFPKGTSIA</sequence>
<dbReference type="InterPro" id="IPR051212">
    <property type="entry name" value="Type-I_RE_S_subunit"/>
</dbReference>
<dbReference type="InterPro" id="IPR044946">
    <property type="entry name" value="Restrct_endonuc_typeI_TRD_sf"/>
</dbReference>
<feature type="domain" description="Type I restriction modification DNA specificity" evidence="4">
    <location>
        <begin position="83"/>
        <end position="188"/>
    </location>
</feature>
<comment type="caution">
    <text evidence="5">The sequence shown here is derived from an EMBL/GenBank/DDBJ whole genome shotgun (WGS) entry which is preliminary data.</text>
</comment>
<protein>
    <submittedName>
        <fullName evidence="5">Restriction endonuclease subunit S</fullName>
        <ecNumber evidence="5">3.1.21.-</ecNumber>
    </submittedName>
</protein>
<keyword evidence="6" id="KW-1185">Reference proteome</keyword>
<evidence type="ECO:0000256" key="3">
    <source>
        <dbReference type="ARBA" id="ARBA00023125"/>
    </source>
</evidence>
<dbReference type="RefSeq" id="WP_256537822.1">
    <property type="nucleotide sequence ID" value="NZ_JANHOH010000001.1"/>
</dbReference>
<keyword evidence="5" id="KW-0378">Hydrolase</keyword>
<comment type="similarity">
    <text evidence="1">Belongs to the type-I restriction system S methylase family.</text>
</comment>
<keyword evidence="2" id="KW-0680">Restriction system</keyword>
<keyword evidence="5" id="KW-0540">Nuclease</keyword>
<dbReference type="EC" id="3.1.21.-" evidence="5"/>
<keyword evidence="5" id="KW-0255">Endonuclease</keyword>
<dbReference type="EMBL" id="JANHOH010000001">
    <property type="protein sequence ID" value="MCQ6957621.1"/>
    <property type="molecule type" value="Genomic_DNA"/>
</dbReference>
<reference evidence="5 6" key="1">
    <citation type="submission" date="2022-07" db="EMBL/GenBank/DDBJ databases">
        <title>Mucilaginibacter sp. JC4.</title>
        <authorList>
            <person name="Le V."/>
            <person name="Ko S.-R."/>
            <person name="Ahn C.-Y."/>
            <person name="Oh H.-M."/>
        </authorList>
    </citation>
    <scope>NUCLEOTIDE SEQUENCE [LARGE SCALE GENOMIC DNA]</scope>
    <source>
        <strain evidence="5 6">JC4</strain>
    </source>
</reference>
<gene>
    <name evidence="5" type="ORF">NPE20_06625</name>
</gene>